<dbReference type="PANTHER" id="PTHR38599">
    <property type="entry name" value="CUPIN DOMAIN PROTEIN (AFU_ORTHOLOGUE AFUA_3G13620)"/>
    <property type="match status" value="1"/>
</dbReference>
<dbReference type="Proteomes" id="UP001316803">
    <property type="component" value="Unassembled WGS sequence"/>
</dbReference>
<reference evidence="2 3" key="1">
    <citation type="submission" date="2022-12" db="EMBL/GenBank/DDBJ databases">
        <title>Genomic features and morphological characterization of a novel Knufia sp. strain isolated from spacecraft assembly facility.</title>
        <authorList>
            <person name="Teixeira M."/>
            <person name="Chander A.M."/>
            <person name="Stajich J.E."/>
            <person name="Venkateswaran K."/>
        </authorList>
    </citation>
    <scope>NUCLEOTIDE SEQUENCE [LARGE SCALE GENOMIC DNA]</scope>
    <source>
        <strain evidence="2 3">FJI-L2-BK-P2</strain>
    </source>
</reference>
<dbReference type="PANTHER" id="PTHR38599:SF1">
    <property type="entry name" value="CUPIN DOMAIN PROTEIN (AFU_ORTHOLOGUE AFUA_3G13620)"/>
    <property type="match status" value="1"/>
</dbReference>
<proteinExistence type="predicted"/>
<dbReference type="SUPFAM" id="SSF51182">
    <property type="entry name" value="RmlC-like cupins"/>
    <property type="match status" value="1"/>
</dbReference>
<protein>
    <recommendedName>
        <fullName evidence="1">Cupin type-1 domain-containing protein</fullName>
    </recommendedName>
</protein>
<dbReference type="InterPro" id="IPR014710">
    <property type="entry name" value="RmlC-like_jellyroll"/>
</dbReference>
<dbReference type="InterPro" id="IPR011051">
    <property type="entry name" value="RmlC_Cupin_sf"/>
</dbReference>
<dbReference type="InterPro" id="IPR006045">
    <property type="entry name" value="Cupin_1"/>
</dbReference>
<gene>
    <name evidence="2" type="ORF">OHC33_006614</name>
</gene>
<dbReference type="AlphaFoldDB" id="A0AAN8I2X8"/>
<organism evidence="2 3">
    <name type="scientific">Knufia fluminis</name>
    <dbReference type="NCBI Taxonomy" id="191047"/>
    <lineage>
        <taxon>Eukaryota</taxon>
        <taxon>Fungi</taxon>
        <taxon>Dikarya</taxon>
        <taxon>Ascomycota</taxon>
        <taxon>Pezizomycotina</taxon>
        <taxon>Eurotiomycetes</taxon>
        <taxon>Chaetothyriomycetidae</taxon>
        <taxon>Chaetothyriales</taxon>
        <taxon>Trichomeriaceae</taxon>
        <taxon>Knufia</taxon>
    </lineage>
</organism>
<dbReference type="EMBL" id="JAKLMC020000016">
    <property type="protein sequence ID" value="KAK5952142.1"/>
    <property type="molecule type" value="Genomic_DNA"/>
</dbReference>
<evidence type="ECO:0000313" key="2">
    <source>
        <dbReference type="EMBL" id="KAK5952142.1"/>
    </source>
</evidence>
<feature type="domain" description="Cupin type-1" evidence="1">
    <location>
        <begin position="51"/>
        <end position="134"/>
    </location>
</feature>
<dbReference type="CDD" id="cd02234">
    <property type="entry name" value="cupin_BLR7677-like"/>
    <property type="match status" value="1"/>
</dbReference>
<evidence type="ECO:0000259" key="1">
    <source>
        <dbReference type="Pfam" id="PF00190"/>
    </source>
</evidence>
<dbReference type="Gene3D" id="2.60.120.10">
    <property type="entry name" value="Jelly Rolls"/>
    <property type="match status" value="1"/>
</dbReference>
<comment type="caution">
    <text evidence="2">The sequence shown here is derived from an EMBL/GenBank/DDBJ whole genome shotgun (WGS) entry which is preliminary data.</text>
</comment>
<name>A0AAN8I2X8_9EURO</name>
<sequence length="159" mass="17563">MAANIDMNLRWQDQNVVKVDGQWTVDGRPLRQAEVAYRKQPSNIPGMTYIGLKVRFPVGAAVPPHYHGGAAVIATVLKGSVLNQMVCGDESEGPKIYNEGETWYEPPGCHHVRNENAGNEEAVFVANFVIETRKIDELGVRDALMQIDAEEEEKSKGGE</sequence>
<dbReference type="Pfam" id="PF00190">
    <property type="entry name" value="Cupin_1"/>
    <property type="match status" value="1"/>
</dbReference>
<keyword evidence="3" id="KW-1185">Reference proteome</keyword>
<evidence type="ECO:0000313" key="3">
    <source>
        <dbReference type="Proteomes" id="UP001316803"/>
    </source>
</evidence>
<accession>A0AAN8I2X8</accession>